<evidence type="ECO:0000313" key="2">
    <source>
        <dbReference type="EMBL" id="SKC62559.1"/>
    </source>
</evidence>
<feature type="signal peptide" evidence="1">
    <location>
        <begin position="1"/>
        <end position="19"/>
    </location>
</feature>
<dbReference type="CDD" id="cd16018">
    <property type="entry name" value="Enpp"/>
    <property type="match status" value="1"/>
</dbReference>
<keyword evidence="1" id="KW-0732">Signal</keyword>
<dbReference type="OrthoDB" id="9779418at2"/>
<dbReference type="Proteomes" id="UP000190961">
    <property type="component" value="Unassembled WGS sequence"/>
</dbReference>
<proteinExistence type="predicted"/>
<dbReference type="PANTHER" id="PTHR10151:SF120">
    <property type="entry name" value="BIS(5'-ADENOSYL)-TRIPHOSPHATASE"/>
    <property type="match status" value="1"/>
</dbReference>
<dbReference type="InterPro" id="IPR002591">
    <property type="entry name" value="Phosphodiest/P_Trfase"/>
</dbReference>
<dbReference type="Gene3D" id="3.40.720.10">
    <property type="entry name" value="Alkaline Phosphatase, subunit A"/>
    <property type="match status" value="1"/>
</dbReference>
<dbReference type="Gene3D" id="3.30.1360.180">
    <property type="match status" value="1"/>
</dbReference>
<reference evidence="2 3" key="1">
    <citation type="submission" date="2017-02" db="EMBL/GenBank/DDBJ databases">
        <authorList>
            <person name="Peterson S.W."/>
        </authorList>
    </citation>
    <scope>NUCLEOTIDE SEQUENCE [LARGE SCALE GENOMIC DNA]</scope>
    <source>
        <strain evidence="2 3">DSM 25262</strain>
    </source>
</reference>
<dbReference type="AlphaFoldDB" id="A0A1T5KGD3"/>
<dbReference type="EMBL" id="FUZU01000001">
    <property type="protein sequence ID" value="SKC62559.1"/>
    <property type="molecule type" value="Genomic_DNA"/>
</dbReference>
<feature type="chain" id="PRO_5012685140" evidence="1">
    <location>
        <begin position="20"/>
        <end position="405"/>
    </location>
</feature>
<dbReference type="STRING" id="688867.SAMN05660236_2139"/>
<organism evidence="2 3">
    <name type="scientific">Ohtaekwangia koreensis</name>
    <dbReference type="NCBI Taxonomy" id="688867"/>
    <lineage>
        <taxon>Bacteria</taxon>
        <taxon>Pseudomonadati</taxon>
        <taxon>Bacteroidota</taxon>
        <taxon>Cytophagia</taxon>
        <taxon>Cytophagales</taxon>
        <taxon>Fulvivirgaceae</taxon>
        <taxon>Ohtaekwangia</taxon>
    </lineage>
</organism>
<dbReference type="PANTHER" id="PTHR10151">
    <property type="entry name" value="ECTONUCLEOTIDE PYROPHOSPHATASE/PHOSPHODIESTERASE"/>
    <property type="match status" value="1"/>
</dbReference>
<evidence type="ECO:0000256" key="1">
    <source>
        <dbReference type="SAM" id="SignalP"/>
    </source>
</evidence>
<dbReference type="SUPFAM" id="SSF53649">
    <property type="entry name" value="Alkaline phosphatase-like"/>
    <property type="match status" value="1"/>
</dbReference>
<evidence type="ECO:0000313" key="3">
    <source>
        <dbReference type="Proteomes" id="UP000190961"/>
    </source>
</evidence>
<dbReference type="GO" id="GO:0016787">
    <property type="term" value="F:hydrolase activity"/>
    <property type="evidence" value="ECO:0007669"/>
    <property type="project" value="UniProtKB-ARBA"/>
</dbReference>
<protein>
    <submittedName>
        <fullName evidence="2">Alkaline phosphatase D</fullName>
    </submittedName>
</protein>
<dbReference type="InterPro" id="IPR017850">
    <property type="entry name" value="Alkaline_phosphatase_core_sf"/>
</dbReference>
<dbReference type="RefSeq" id="WP_079686622.1">
    <property type="nucleotide sequence ID" value="NZ_FUZU01000001.1"/>
</dbReference>
<gene>
    <name evidence="2" type="ORF">SAMN05660236_2139</name>
</gene>
<dbReference type="Pfam" id="PF01663">
    <property type="entry name" value="Phosphodiest"/>
    <property type="match status" value="1"/>
</dbReference>
<accession>A0A1T5KGD3</accession>
<sequence>MRRVWVLILWLSVFTIAEAQQKQTPYVVLVSFDGFRYDYVSKFNAPNFNAFIRKGSAATGLIPSFPSKTFPNHYTLVTGLYPGHHGLVDNTFYDPSLKKVYAMKNKAVVRDTSFYGGTPLWQLAQQAGQRTASFFWVGSETPIKGELPSYYFPYDEAVKNDKRIDQVIDWLKLPEKERPHFISLYFSLVDSEGHRSGPASDKLKETVLGADSLLGTLESKLKALNLPVNVIVVSDHGMYELKEEEITYITLQKLYNVADTSVVTANGGTQAHIYTRKADSLYTIIKKQEHHFKVYKRNEMPAGWHYNNPRSGDLLIVAEPGYYIQDVARAFGNWQSTAFGVHGYDPGVVKEMQGIFYAKGPNIKAGVKIDAFENIHVYPLIAKILGLKTTAIDGDFKVLKPVYKK</sequence>
<keyword evidence="3" id="KW-1185">Reference proteome</keyword>
<name>A0A1T5KGD3_9BACT</name>